<feature type="transmembrane region" description="Helical" evidence="1">
    <location>
        <begin position="172"/>
        <end position="194"/>
    </location>
</feature>
<feature type="transmembrane region" description="Helical" evidence="1">
    <location>
        <begin position="16"/>
        <end position="35"/>
    </location>
</feature>
<feature type="transmembrane region" description="Helical" evidence="1">
    <location>
        <begin position="88"/>
        <end position="115"/>
    </location>
</feature>
<dbReference type="Gene3D" id="3.30.565.10">
    <property type="entry name" value="Histidine kinase-like ATPase, C-terminal domain"/>
    <property type="match status" value="1"/>
</dbReference>
<feature type="transmembrane region" description="Helical" evidence="1">
    <location>
        <begin position="270"/>
        <end position="292"/>
    </location>
</feature>
<evidence type="ECO:0000313" key="4">
    <source>
        <dbReference type="Proteomes" id="UP000077177"/>
    </source>
</evidence>
<dbReference type="PATRIC" id="fig|1492898.3.peg.5328"/>
<keyword evidence="1" id="KW-0472">Membrane</keyword>
<evidence type="ECO:0000313" key="3">
    <source>
        <dbReference type="EMBL" id="ANE53706.1"/>
    </source>
</evidence>
<dbReference type="OrthoDB" id="9792992at2"/>
<evidence type="ECO:0000256" key="1">
    <source>
        <dbReference type="SAM" id="Phobius"/>
    </source>
</evidence>
<dbReference type="GO" id="GO:0000155">
    <property type="term" value="F:phosphorelay sensor kinase activity"/>
    <property type="evidence" value="ECO:0007669"/>
    <property type="project" value="InterPro"/>
</dbReference>
<accession>A0A172U333</accession>
<keyword evidence="3" id="KW-0418">Kinase</keyword>
<dbReference type="KEGG" id="fla:SY85_24530"/>
<feature type="transmembrane region" description="Helical" evidence="1">
    <location>
        <begin position="135"/>
        <end position="160"/>
    </location>
</feature>
<dbReference type="InterPro" id="IPR010559">
    <property type="entry name" value="Sig_transdc_His_kin_internal"/>
</dbReference>
<dbReference type="GO" id="GO:0016020">
    <property type="term" value="C:membrane"/>
    <property type="evidence" value="ECO:0007669"/>
    <property type="project" value="InterPro"/>
</dbReference>
<keyword evidence="3" id="KW-0808">Transferase</keyword>
<reference evidence="4" key="1">
    <citation type="submission" date="2015-01" db="EMBL/GenBank/DDBJ databases">
        <title>Flavisolibacter sp./LCS9/ whole genome sequencing.</title>
        <authorList>
            <person name="Kim M.K."/>
            <person name="Srinivasan S."/>
            <person name="Lee J.-J."/>
        </authorList>
    </citation>
    <scope>NUCLEOTIDE SEQUENCE [LARGE SCALE GENOMIC DNA]</scope>
    <source>
        <strain evidence="4">LCS9</strain>
    </source>
</reference>
<name>A0A172U333_9BACT</name>
<feature type="transmembrane region" description="Helical" evidence="1">
    <location>
        <begin position="235"/>
        <end position="258"/>
    </location>
</feature>
<dbReference type="STRING" id="1492898.SY85_24530"/>
<dbReference type="PANTHER" id="PTHR34220:SF7">
    <property type="entry name" value="SENSOR HISTIDINE KINASE YPDA"/>
    <property type="match status" value="1"/>
</dbReference>
<proteinExistence type="predicted"/>
<keyword evidence="4" id="KW-1185">Reference proteome</keyword>
<dbReference type="SUPFAM" id="SSF55874">
    <property type="entry name" value="ATPase domain of HSP90 chaperone/DNA topoisomerase II/histidine kinase"/>
    <property type="match status" value="1"/>
</dbReference>
<dbReference type="Pfam" id="PF06580">
    <property type="entry name" value="His_kinase"/>
    <property type="match status" value="1"/>
</dbReference>
<reference evidence="3 4" key="2">
    <citation type="journal article" date="2016" name="Int. J. Syst. Evol. Microbiol.">
        <title>Flavisolibacter tropicus sp. nov., isolated from tropical soil.</title>
        <authorList>
            <person name="Lee J.J."/>
            <person name="Kang M.S."/>
            <person name="Kim G.S."/>
            <person name="Lee C.S."/>
            <person name="Lim S."/>
            <person name="Lee J."/>
            <person name="Roh S.H."/>
            <person name="Kang H."/>
            <person name="Ha J.M."/>
            <person name="Bae S."/>
            <person name="Jung H.Y."/>
            <person name="Kim M.K."/>
        </authorList>
    </citation>
    <scope>NUCLEOTIDE SEQUENCE [LARGE SCALE GENOMIC DNA]</scope>
    <source>
        <strain evidence="3 4">LCS9</strain>
    </source>
</reference>
<sequence length="507" mass="58497">MKNLIDKYINFNRLEFWAVTTLFVFFIFFHISYALQLSTAPSVTASGITRRPFDYYFVAPLIQNTVLYVVFLFLNFIVVPKLVKKENVLLNILFVVLAFLVTGIVFGMTTTYLKYNMINDFRTDAYTHNILLQNAFLYTLWLLCMFGFYSVIKYLGLFILSKSEAIQARFKFVTPGGLIAFVAWMIGLFVISVSDADRGVVAAAAILPPATLFLYWYTFYSLIPLSLQKKKPIRAYAIRVLIAVGVASFFLGLIAMIIANNENHNEDIGAAVGMFNFFFQLLITAPLCWIYFKRQMKGNEELYVLRRELGQTHASFDFLRSQINPHFLFNALNTIYGTALQEKAERTSEGIEKLGDMMRFMLQENLQDKISLTREIDYLNNYISLQKLRTDPNPTIQIETFIEPQVIPTQIAPMLLIPFVENAFKHGISFREPSQIKVTLEMKNKTLYFDVFNTKHIRSDNDPEKNKSGIGMNNVRQRLLMTYPGKHELIIRETAKDFFVHLTIQLT</sequence>
<feature type="domain" description="Signal transduction histidine kinase internal region" evidence="2">
    <location>
        <begin position="315"/>
        <end position="391"/>
    </location>
</feature>
<dbReference type="AlphaFoldDB" id="A0A172U333"/>
<dbReference type="InterPro" id="IPR050640">
    <property type="entry name" value="Bact_2-comp_sensor_kinase"/>
</dbReference>
<dbReference type="EMBL" id="CP011390">
    <property type="protein sequence ID" value="ANE53706.1"/>
    <property type="molecule type" value="Genomic_DNA"/>
</dbReference>
<feature type="transmembrane region" description="Helical" evidence="1">
    <location>
        <begin position="200"/>
        <end position="223"/>
    </location>
</feature>
<evidence type="ECO:0000259" key="2">
    <source>
        <dbReference type="Pfam" id="PF06580"/>
    </source>
</evidence>
<keyword evidence="1" id="KW-1133">Transmembrane helix</keyword>
<dbReference type="Proteomes" id="UP000077177">
    <property type="component" value="Chromosome"/>
</dbReference>
<organism evidence="3 4">
    <name type="scientific">Flavisolibacter tropicus</name>
    <dbReference type="NCBI Taxonomy" id="1492898"/>
    <lineage>
        <taxon>Bacteria</taxon>
        <taxon>Pseudomonadati</taxon>
        <taxon>Bacteroidota</taxon>
        <taxon>Chitinophagia</taxon>
        <taxon>Chitinophagales</taxon>
        <taxon>Chitinophagaceae</taxon>
        <taxon>Flavisolibacter</taxon>
    </lineage>
</organism>
<dbReference type="PANTHER" id="PTHR34220">
    <property type="entry name" value="SENSOR HISTIDINE KINASE YPDA"/>
    <property type="match status" value="1"/>
</dbReference>
<protein>
    <submittedName>
        <fullName evidence="3">Histidine kinase</fullName>
    </submittedName>
</protein>
<keyword evidence="1" id="KW-0812">Transmembrane</keyword>
<dbReference type="InterPro" id="IPR036890">
    <property type="entry name" value="HATPase_C_sf"/>
</dbReference>
<feature type="transmembrane region" description="Helical" evidence="1">
    <location>
        <begin position="55"/>
        <end position="76"/>
    </location>
</feature>
<gene>
    <name evidence="3" type="ORF">SY85_24530</name>
</gene>
<dbReference type="RefSeq" id="WP_066410133.1">
    <property type="nucleotide sequence ID" value="NZ_CP011390.1"/>
</dbReference>